<protein>
    <submittedName>
        <fullName evidence="2">Uncharacterized protein</fullName>
    </submittedName>
</protein>
<feature type="compositionally biased region" description="Basic and acidic residues" evidence="1">
    <location>
        <begin position="337"/>
        <end position="347"/>
    </location>
</feature>
<feature type="region of interest" description="Disordered" evidence="1">
    <location>
        <begin position="1"/>
        <end position="29"/>
    </location>
</feature>
<dbReference type="EMBL" id="JARIHO010000003">
    <property type="protein sequence ID" value="KAJ7364679.1"/>
    <property type="molecule type" value="Genomic_DNA"/>
</dbReference>
<proteinExistence type="predicted"/>
<accession>A0AAD7AQW2</accession>
<keyword evidence="3" id="KW-1185">Reference proteome</keyword>
<evidence type="ECO:0000313" key="3">
    <source>
        <dbReference type="Proteomes" id="UP001218218"/>
    </source>
</evidence>
<feature type="region of interest" description="Disordered" evidence="1">
    <location>
        <begin position="63"/>
        <end position="110"/>
    </location>
</feature>
<dbReference type="Proteomes" id="UP001218218">
    <property type="component" value="Unassembled WGS sequence"/>
</dbReference>
<comment type="caution">
    <text evidence="2">The sequence shown here is derived from an EMBL/GenBank/DDBJ whole genome shotgun (WGS) entry which is preliminary data.</text>
</comment>
<evidence type="ECO:0000256" key="1">
    <source>
        <dbReference type="SAM" id="MobiDB-lite"/>
    </source>
</evidence>
<organism evidence="2 3">
    <name type="scientific">Mycena albidolilacea</name>
    <dbReference type="NCBI Taxonomy" id="1033008"/>
    <lineage>
        <taxon>Eukaryota</taxon>
        <taxon>Fungi</taxon>
        <taxon>Dikarya</taxon>
        <taxon>Basidiomycota</taxon>
        <taxon>Agaricomycotina</taxon>
        <taxon>Agaricomycetes</taxon>
        <taxon>Agaricomycetidae</taxon>
        <taxon>Agaricales</taxon>
        <taxon>Marasmiineae</taxon>
        <taxon>Mycenaceae</taxon>
        <taxon>Mycena</taxon>
    </lineage>
</organism>
<dbReference type="AlphaFoldDB" id="A0AAD7AQW2"/>
<reference evidence="2" key="1">
    <citation type="submission" date="2023-03" db="EMBL/GenBank/DDBJ databases">
        <title>Massive genome expansion in bonnet fungi (Mycena s.s.) driven by repeated elements and novel gene families across ecological guilds.</title>
        <authorList>
            <consortium name="Lawrence Berkeley National Laboratory"/>
            <person name="Harder C.B."/>
            <person name="Miyauchi S."/>
            <person name="Viragh M."/>
            <person name="Kuo A."/>
            <person name="Thoen E."/>
            <person name="Andreopoulos B."/>
            <person name="Lu D."/>
            <person name="Skrede I."/>
            <person name="Drula E."/>
            <person name="Henrissat B."/>
            <person name="Morin E."/>
            <person name="Kohler A."/>
            <person name="Barry K."/>
            <person name="LaButti K."/>
            <person name="Morin E."/>
            <person name="Salamov A."/>
            <person name="Lipzen A."/>
            <person name="Mereny Z."/>
            <person name="Hegedus B."/>
            <person name="Baldrian P."/>
            <person name="Stursova M."/>
            <person name="Weitz H."/>
            <person name="Taylor A."/>
            <person name="Grigoriev I.V."/>
            <person name="Nagy L.G."/>
            <person name="Martin F."/>
            <person name="Kauserud H."/>
        </authorList>
    </citation>
    <scope>NUCLEOTIDE SEQUENCE</scope>
    <source>
        <strain evidence="2">CBHHK002</strain>
    </source>
</reference>
<evidence type="ECO:0000313" key="2">
    <source>
        <dbReference type="EMBL" id="KAJ7364679.1"/>
    </source>
</evidence>
<name>A0AAD7AQW2_9AGAR</name>
<feature type="region of interest" description="Disordered" evidence="1">
    <location>
        <begin position="291"/>
        <end position="374"/>
    </location>
</feature>
<sequence length="374" mass="40151">MRMHHTRICGLHAAPRSNHKRPGAPAYIRSPRRLDRKRCRVCIDELEVREAGEARRCEDARKEWRGGNGRSGRGCDTSSSMRVSMHGAARTSRCAPPPLPRQAQNPGAFAQTRRPCRLDCERRRVRTGELQVGNGLRDAREKRRGVSRCSGRGVRCILEREGMRARCIAGREARSGGDAAQRESASRAGLDTEQDAVVGGGVVAEQRLRGGGHVLGALLGVSGGTVAETRAARWIRPSRGVHVGWGRRGMLGRVVLVAVATGGSAVGLHGIEAPDDEHLWAQVELGVGDEVGHNDPDDSAPEPARAVNTVNTSTPRERMGRGTSPRLRPTWQGYGGKRRDVADERDLGLGGAGVAAGDSRIGRGLKDNGDDGLA</sequence>
<feature type="compositionally biased region" description="Basic and acidic residues" evidence="1">
    <location>
        <begin position="360"/>
        <end position="374"/>
    </location>
</feature>
<gene>
    <name evidence="2" type="ORF">DFH08DRAFT_930488</name>
</gene>